<protein>
    <recommendedName>
        <fullName evidence="1">Putative membrane protein insertion efficiency factor</fullName>
    </recommendedName>
</protein>
<name>A0ABV8UWZ2_9BACL</name>
<keyword evidence="3" id="KW-1185">Reference proteome</keyword>
<comment type="similarity">
    <text evidence="1">Belongs to the UPF0161 family.</text>
</comment>
<sequence>MKQIFIGLFRIYQKAISPLTPPSCRFYPTCSHYGIEALEKHGAMKGLYLTIRRISKCHPFHEGGIDPVPDEWQKRSNK</sequence>
<organism evidence="2 3">
    <name type="scientific">Chryseomicrobium palamuruense</name>
    <dbReference type="NCBI Taxonomy" id="682973"/>
    <lineage>
        <taxon>Bacteria</taxon>
        <taxon>Bacillati</taxon>
        <taxon>Bacillota</taxon>
        <taxon>Bacilli</taxon>
        <taxon>Bacillales</taxon>
        <taxon>Caryophanaceae</taxon>
        <taxon>Chryseomicrobium</taxon>
    </lineage>
</organism>
<keyword evidence="1" id="KW-1003">Cell membrane</keyword>
<evidence type="ECO:0000313" key="2">
    <source>
        <dbReference type="EMBL" id="MFC4355853.1"/>
    </source>
</evidence>
<evidence type="ECO:0000313" key="3">
    <source>
        <dbReference type="Proteomes" id="UP001595733"/>
    </source>
</evidence>
<reference evidence="3" key="1">
    <citation type="journal article" date="2019" name="Int. J. Syst. Evol. Microbiol.">
        <title>The Global Catalogue of Microorganisms (GCM) 10K type strain sequencing project: providing services to taxonomists for standard genome sequencing and annotation.</title>
        <authorList>
            <consortium name="The Broad Institute Genomics Platform"/>
            <consortium name="The Broad Institute Genome Sequencing Center for Infectious Disease"/>
            <person name="Wu L."/>
            <person name="Ma J."/>
        </authorList>
    </citation>
    <scope>NUCLEOTIDE SEQUENCE [LARGE SCALE GENOMIC DNA]</scope>
    <source>
        <strain evidence="3">CCUG 50353</strain>
    </source>
</reference>
<accession>A0ABV8UWZ2</accession>
<dbReference type="PANTHER" id="PTHR33383:SF1">
    <property type="entry name" value="MEMBRANE PROTEIN INSERTION EFFICIENCY FACTOR-RELATED"/>
    <property type="match status" value="1"/>
</dbReference>
<proteinExistence type="inferred from homology"/>
<keyword evidence="1" id="KW-0472">Membrane</keyword>
<evidence type="ECO:0000256" key="1">
    <source>
        <dbReference type="HAMAP-Rule" id="MF_00386"/>
    </source>
</evidence>
<comment type="subcellular location">
    <subcellularLocation>
        <location evidence="1">Cell membrane</location>
        <topology evidence="1">Peripheral membrane protein</topology>
        <orientation evidence="1">Cytoplasmic side</orientation>
    </subcellularLocation>
</comment>
<dbReference type="NCBIfam" id="TIGR00278">
    <property type="entry name" value="membrane protein insertion efficiency factor YidD"/>
    <property type="match status" value="1"/>
</dbReference>
<dbReference type="EMBL" id="JBHSEF010000026">
    <property type="protein sequence ID" value="MFC4355853.1"/>
    <property type="molecule type" value="Genomic_DNA"/>
</dbReference>
<dbReference type="SMART" id="SM01234">
    <property type="entry name" value="Haemolytic"/>
    <property type="match status" value="1"/>
</dbReference>
<dbReference type="InterPro" id="IPR002696">
    <property type="entry name" value="Membr_insert_effic_factor_YidD"/>
</dbReference>
<dbReference type="Proteomes" id="UP001595733">
    <property type="component" value="Unassembled WGS sequence"/>
</dbReference>
<comment type="function">
    <text evidence="1">Could be involved in insertion of integral membrane proteins into the membrane.</text>
</comment>
<dbReference type="PANTHER" id="PTHR33383">
    <property type="entry name" value="MEMBRANE PROTEIN INSERTION EFFICIENCY FACTOR-RELATED"/>
    <property type="match status" value="1"/>
</dbReference>
<comment type="caution">
    <text evidence="2">The sequence shown here is derived from an EMBL/GenBank/DDBJ whole genome shotgun (WGS) entry which is preliminary data.</text>
</comment>
<gene>
    <name evidence="2" type="primary">yidD</name>
    <name evidence="2" type="ORF">ACFO0S_12405</name>
</gene>
<dbReference type="Pfam" id="PF01809">
    <property type="entry name" value="YidD"/>
    <property type="match status" value="1"/>
</dbReference>
<dbReference type="HAMAP" id="MF_00386">
    <property type="entry name" value="UPF0161_YidD"/>
    <property type="match status" value="1"/>
</dbReference>
<dbReference type="RefSeq" id="WP_378142415.1">
    <property type="nucleotide sequence ID" value="NZ_JBHSEF010000026.1"/>
</dbReference>